<protein>
    <submittedName>
        <fullName evidence="1">Uncharacterized protein</fullName>
    </submittedName>
</protein>
<geneLocation type="mitochondrion" evidence="1"/>
<gene>
    <name evidence="1" type="ORF">ABT39_MTgene4104</name>
</gene>
<name>A0A117NHQ7_PICGL</name>
<reference evidence="1" key="1">
    <citation type="journal article" date="2015" name="Genome Biol. Evol.">
        <title>Organellar Genomes of White Spruce (Picea glauca): Assembly and Annotation.</title>
        <authorList>
            <person name="Jackman S.D."/>
            <person name="Warren R.L."/>
            <person name="Gibb E.A."/>
            <person name="Vandervalk B.P."/>
            <person name="Mohamadi H."/>
            <person name="Chu J."/>
            <person name="Raymond A."/>
            <person name="Pleasance S."/>
            <person name="Coope R."/>
            <person name="Wildung M.R."/>
            <person name="Ritland C.E."/>
            <person name="Bousquet J."/>
            <person name="Jones S.J."/>
            <person name="Bohlmann J."/>
            <person name="Birol I."/>
        </authorList>
    </citation>
    <scope>NUCLEOTIDE SEQUENCE [LARGE SCALE GENOMIC DNA]</scope>
    <source>
        <tissue evidence="1">Flushing bud</tissue>
    </source>
</reference>
<evidence type="ECO:0000313" key="1">
    <source>
        <dbReference type="EMBL" id="KUM48768.1"/>
    </source>
</evidence>
<comment type="caution">
    <text evidence="1">The sequence shown here is derived from an EMBL/GenBank/DDBJ whole genome shotgun (WGS) entry which is preliminary data.</text>
</comment>
<dbReference type="AlphaFoldDB" id="A0A117NHQ7"/>
<organism evidence="1">
    <name type="scientific">Picea glauca</name>
    <name type="common">White spruce</name>
    <name type="synonym">Pinus glauca</name>
    <dbReference type="NCBI Taxonomy" id="3330"/>
    <lineage>
        <taxon>Eukaryota</taxon>
        <taxon>Viridiplantae</taxon>
        <taxon>Streptophyta</taxon>
        <taxon>Embryophyta</taxon>
        <taxon>Tracheophyta</taxon>
        <taxon>Spermatophyta</taxon>
        <taxon>Pinopsida</taxon>
        <taxon>Pinidae</taxon>
        <taxon>Conifers I</taxon>
        <taxon>Pinales</taxon>
        <taxon>Pinaceae</taxon>
        <taxon>Picea</taxon>
    </lineage>
</organism>
<proteinExistence type="predicted"/>
<dbReference type="EMBL" id="LKAM01000004">
    <property type="protein sequence ID" value="KUM48768.1"/>
    <property type="molecule type" value="Genomic_DNA"/>
</dbReference>
<sequence length="82" mass="8784">MGSILFHPIPAGKLGNQLPLGAPTVLFRGHGTVRSVGGIGISRFFCYRTAHPSLCFSHSCLAQRDVPAINHFLSMPISPLTL</sequence>
<keyword evidence="1" id="KW-0496">Mitochondrion</keyword>
<accession>A0A117NHQ7</accession>